<accession>A0ABX1GMD1</accession>
<protein>
    <submittedName>
        <fullName evidence="2">TIR domain-containing protein</fullName>
    </submittedName>
</protein>
<sequence length="259" mass="30132">MEYLISKLSMDSDEFLIESIFVSPNEDNKLSNFEQKNRAWLVNCYNGGHSIRGLKKEVDGVWYRNGDFSYDGSYFKWGEKLPKNISKRNVFVSYYHNDDQVKRQEFDNLFGDLIINQSVMLDEIDGENSDEYIHRLINEGYMKDTTVLAVLLGPKTKCRKHVDWEIGGALNRKVGDRYSGLLGIRLPSHPDYGFGDFYTETEYSERLMANINSGYAVVVDWTKNRRELQDAIELAFLRRSEKDKIVNTSIKRLTENLCE</sequence>
<dbReference type="Proteomes" id="UP000718451">
    <property type="component" value="Unassembled WGS sequence"/>
</dbReference>
<evidence type="ECO:0000259" key="1">
    <source>
        <dbReference type="Pfam" id="PF08937"/>
    </source>
</evidence>
<evidence type="ECO:0000313" key="3">
    <source>
        <dbReference type="Proteomes" id="UP000718451"/>
    </source>
</evidence>
<dbReference type="Pfam" id="PF08937">
    <property type="entry name" value="ThsB_TIR"/>
    <property type="match status" value="1"/>
</dbReference>
<dbReference type="InterPro" id="IPR015032">
    <property type="entry name" value="ThsB__TIR-like_domain"/>
</dbReference>
<comment type="caution">
    <text evidence="2">The sequence shown here is derived from an EMBL/GenBank/DDBJ whole genome shotgun (WGS) entry which is preliminary data.</text>
</comment>
<dbReference type="EMBL" id="JAAWWL010000001">
    <property type="protein sequence ID" value="NKI30779.1"/>
    <property type="molecule type" value="Genomic_DNA"/>
</dbReference>
<keyword evidence="3" id="KW-1185">Reference proteome</keyword>
<reference evidence="2 3" key="1">
    <citation type="submission" date="2020-04" db="EMBL/GenBank/DDBJ databases">
        <authorList>
            <person name="Yoon J."/>
        </authorList>
    </citation>
    <scope>NUCLEOTIDE SEQUENCE [LARGE SCALE GENOMIC DNA]</scope>
    <source>
        <strain evidence="2 3">DJ-13</strain>
    </source>
</reference>
<name>A0ABX1GMD1_9FLAO</name>
<feature type="domain" description="Thoeris protein ThsB TIR-like" evidence="1">
    <location>
        <begin position="91"/>
        <end position="189"/>
    </location>
</feature>
<proteinExistence type="predicted"/>
<dbReference type="RefSeq" id="WP_168551011.1">
    <property type="nucleotide sequence ID" value="NZ_JAAWWL010000001.1"/>
</dbReference>
<evidence type="ECO:0000313" key="2">
    <source>
        <dbReference type="EMBL" id="NKI30779.1"/>
    </source>
</evidence>
<organism evidence="2 3">
    <name type="scientific">Croceivirga thetidis</name>
    <dbReference type="NCBI Taxonomy" id="2721623"/>
    <lineage>
        <taxon>Bacteria</taxon>
        <taxon>Pseudomonadati</taxon>
        <taxon>Bacteroidota</taxon>
        <taxon>Flavobacteriia</taxon>
        <taxon>Flavobacteriales</taxon>
        <taxon>Flavobacteriaceae</taxon>
        <taxon>Croceivirga</taxon>
    </lineage>
</organism>
<gene>
    <name evidence="2" type="ORF">HCU67_02405</name>
</gene>